<sequence length="130" mass="14802">MKKKIVLTVIFICSVFIAAYSQNMDLKHYMDDSSLDDGYAVAVYIPPNEESTVFDDFSKEPGRDLTKLSKSNVWLCWQALNEYDISDGESYIVLICKSLFSPESIALYVTITNNGTSFKYWGKVLKNDKL</sequence>
<organism evidence="2">
    <name type="scientific">Treponema denticola H-22</name>
    <dbReference type="NCBI Taxonomy" id="999432"/>
    <lineage>
        <taxon>Bacteria</taxon>
        <taxon>Pseudomonadati</taxon>
        <taxon>Spirochaetota</taxon>
        <taxon>Spirochaetia</taxon>
        <taxon>Spirochaetales</taxon>
        <taxon>Treponemataceae</taxon>
        <taxon>Treponema</taxon>
    </lineage>
</organism>
<feature type="signal peptide" evidence="1">
    <location>
        <begin position="1"/>
        <end position="18"/>
    </location>
</feature>
<protein>
    <submittedName>
        <fullName evidence="2">Uncharacterized protein</fullName>
    </submittedName>
</protein>
<evidence type="ECO:0000256" key="1">
    <source>
        <dbReference type="SAM" id="SignalP"/>
    </source>
</evidence>
<evidence type="ECO:0000313" key="2">
    <source>
        <dbReference type="EMBL" id="EMB32018.1"/>
    </source>
</evidence>
<dbReference type="PATRIC" id="fig|999432.5.peg.1867"/>
<dbReference type="AlphaFoldDB" id="A0A0E2E3T6"/>
<dbReference type="HOGENOM" id="CLU_146106_0_0_12"/>
<dbReference type="EMBL" id="AGDV01000015">
    <property type="protein sequence ID" value="EMB32018.1"/>
    <property type="molecule type" value="Genomic_DNA"/>
</dbReference>
<dbReference type="Proteomes" id="UP000011705">
    <property type="component" value="Chromosome"/>
</dbReference>
<keyword evidence="1" id="KW-0732">Signal</keyword>
<dbReference type="RefSeq" id="WP_002685041.1">
    <property type="nucleotide sequence ID" value="NZ_CM001795.1"/>
</dbReference>
<comment type="caution">
    <text evidence="2">The sequence shown here is derived from an EMBL/GenBank/DDBJ whole genome shotgun (WGS) entry which is preliminary data.</text>
</comment>
<reference evidence="2" key="1">
    <citation type="submission" date="2012-01" db="EMBL/GenBank/DDBJ databases">
        <title>The Genome Sequence of Treponema denticola H-22.</title>
        <authorList>
            <consortium name="The Broad Institute Genome Sequencing Platform"/>
            <person name="Earl A."/>
            <person name="Ward D."/>
            <person name="Feldgarden M."/>
            <person name="Gevers D."/>
            <person name="Blanton J.M."/>
            <person name="Fenno C.J."/>
            <person name="Baranova O.V."/>
            <person name="Mathney J."/>
            <person name="Dewhirst F.E."/>
            <person name="Izard J."/>
            <person name="Young S.K."/>
            <person name="Zeng Q."/>
            <person name="Gargeya S."/>
            <person name="Fitzgerald M."/>
            <person name="Haas B."/>
            <person name="Abouelleil A."/>
            <person name="Alvarado L."/>
            <person name="Arachchi H.M."/>
            <person name="Berlin A."/>
            <person name="Chapman S.B."/>
            <person name="Gearin G."/>
            <person name="Goldberg J."/>
            <person name="Griggs A."/>
            <person name="Gujja S."/>
            <person name="Hansen M."/>
            <person name="Heiman D."/>
            <person name="Howarth C."/>
            <person name="Larimer J."/>
            <person name="Lui A."/>
            <person name="MacDonald P.J.P."/>
            <person name="McCowen C."/>
            <person name="Montmayeur A."/>
            <person name="Murphy C."/>
            <person name="Neiman D."/>
            <person name="Pearson M."/>
            <person name="Priest M."/>
            <person name="Roberts A."/>
            <person name="Saif S."/>
            <person name="Shea T."/>
            <person name="Sisk P."/>
            <person name="Stolte C."/>
            <person name="Sykes S."/>
            <person name="Wortman J."/>
            <person name="Nusbaum C."/>
            <person name="Birren B."/>
        </authorList>
    </citation>
    <scope>NUCLEOTIDE SEQUENCE [LARGE SCALE GENOMIC DNA]</scope>
    <source>
        <strain evidence="2">H-22</strain>
    </source>
</reference>
<name>A0A0E2E3T6_TREDN</name>
<feature type="chain" id="PRO_5002393458" evidence="1">
    <location>
        <begin position="19"/>
        <end position="130"/>
    </location>
</feature>
<gene>
    <name evidence="2" type="ORF">HMPREF9726_01801</name>
</gene>
<accession>A0A0E2E3T6</accession>
<proteinExistence type="predicted"/>